<evidence type="ECO:0000256" key="1">
    <source>
        <dbReference type="SAM" id="MobiDB-lite"/>
    </source>
</evidence>
<evidence type="ECO:0000313" key="4">
    <source>
        <dbReference type="Proteomes" id="UP001596043"/>
    </source>
</evidence>
<evidence type="ECO:0000256" key="2">
    <source>
        <dbReference type="SAM" id="SignalP"/>
    </source>
</evidence>
<keyword evidence="2" id="KW-0732">Signal</keyword>
<protein>
    <submittedName>
        <fullName evidence="3">Uncharacterized protein</fullName>
    </submittedName>
</protein>
<name>A0ABV9HYT1_9FLAO</name>
<feature type="signal peptide" evidence="2">
    <location>
        <begin position="1"/>
        <end position="20"/>
    </location>
</feature>
<reference evidence="4" key="1">
    <citation type="journal article" date="2019" name="Int. J. Syst. Evol. Microbiol.">
        <title>The Global Catalogue of Microorganisms (GCM) 10K type strain sequencing project: providing services to taxonomists for standard genome sequencing and annotation.</title>
        <authorList>
            <consortium name="The Broad Institute Genomics Platform"/>
            <consortium name="The Broad Institute Genome Sequencing Center for Infectious Disease"/>
            <person name="Wu L."/>
            <person name="Ma J."/>
        </authorList>
    </citation>
    <scope>NUCLEOTIDE SEQUENCE [LARGE SCALE GENOMIC DNA]</scope>
    <source>
        <strain evidence="4">YJ-61-S</strain>
    </source>
</reference>
<sequence>MKLPLIAVLLLIYVSSFAQSVNDYQYVIVPEKFDFAKSIDEYQLNSLTQFLFNKYGFDSYRERDEKPPGLKNGSCDALYADVESDSNFRISRFTVFLKDCNGKVIFVSEQGRSKEKDYKKSYHEALRDAFISIQELQYSYNGTSQEKKKEEETTPSNEASKEQSETKTKKPITPRLVIDDQAITEVKEEVEKITSTDGTYQSADGFYKLVVKEDNLTIFEGTQKIGTAITNDNKTYEVLTTQFTGKGYFENNTFIVDRTVKGIGVVKMIFSKSK</sequence>
<keyword evidence="4" id="KW-1185">Reference proteome</keyword>
<organism evidence="3 4">
    <name type="scientific">Dokdonia ponticola</name>
    <dbReference type="NCBI Taxonomy" id="2041041"/>
    <lineage>
        <taxon>Bacteria</taxon>
        <taxon>Pseudomonadati</taxon>
        <taxon>Bacteroidota</taxon>
        <taxon>Flavobacteriia</taxon>
        <taxon>Flavobacteriales</taxon>
        <taxon>Flavobacteriaceae</taxon>
        <taxon>Dokdonia</taxon>
    </lineage>
</organism>
<feature type="chain" id="PRO_5046085172" evidence="2">
    <location>
        <begin position="21"/>
        <end position="274"/>
    </location>
</feature>
<dbReference type="RefSeq" id="WP_379979683.1">
    <property type="nucleotide sequence ID" value="NZ_JBHSFV010000008.1"/>
</dbReference>
<feature type="region of interest" description="Disordered" evidence="1">
    <location>
        <begin position="142"/>
        <end position="172"/>
    </location>
</feature>
<dbReference type="Proteomes" id="UP001596043">
    <property type="component" value="Unassembled WGS sequence"/>
</dbReference>
<gene>
    <name evidence="3" type="ORF">ACFO3O_13525</name>
</gene>
<feature type="compositionally biased region" description="Basic and acidic residues" evidence="1">
    <location>
        <begin position="159"/>
        <end position="168"/>
    </location>
</feature>
<dbReference type="EMBL" id="JBHSFV010000008">
    <property type="protein sequence ID" value="MFC4634935.1"/>
    <property type="molecule type" value="Genomic_DNA"/>
</dbReference>
<comment type="caution">
    <text evidence="3">The sequence shown here is derived from an EMBL/GenBank/DDBJ whole genome shotgun (WGS) entry which is preliminary data.</text>
</comment>
<proteinExistence type="predicted"/>
<evidence type="ECO:0000313" key="3">
    <source>
        <dbReference type="EMBL" id="MFC4634935.1"/>
    </source>
</evidence>
<accession>A0ABV9HYT1</accession>